<dbReference type="PRINTS" id="PR01021">
    <property type="entry name" value="OMPADOMAIN"/>
</dbReference>
<accession>A0ABW0I6P6</accession>
<dbReference type="SUPFAM" id="SSF103088">
    <property type="entry name" value="OmpA-like"/>
    <property type="match status" value="1"/>
</dbReference>
<dbReference type="PROSITE" id="PS51123">
    <property type="entry name" value="OMPA_2"/>
    <property type="match status" value="1"/>
</dbReference>
<name>A0ABW0I6P6_9BACT</name>
<dbReference type="SUPFAM" id="SSF82171">
    <property type="entry name" value="DPP6 N-terminal domain-like"/>
    <property type="match status" value="1"/>
</dbReference>
<dbReference type="PANTHER" id="PTHR30329">
    <property type="entry name" value="STATOR ELEMENT OF FLAGELLAR MOTOR COMPLEX"/>
    <property type="match status" value="1"/>
</dbReference>
<protein>
    <submittedName>
        <fullName evidence="7">OmpA family protein</fullName>
    </submittedName>
</protein>
<dbReference type="Gene3D" id="3.30.1330.60">
    <property type="entry name" value="OmpA-like domain"/>
    <property type="match status" value="1"/>
</dbReference>
<evidence type="ECO:0000256" key="4">
    <source>
        <dbReference type="PROSITE-ProRule" id="PRU00473"/>
    </source>
</evidence>
<evidence type="ECO:0000256" key="1">
    <source>
        <dbReference type="ARBA" id="ARBA00004442"/>
    </source>
</evidence>
<dbReference type="InterPro" id="IPR036737">
    <property type="entry name" value="OmpA-like_sf"/>
</dbReference>
<evidence type="ECO:0000256" key="3">
    <source>
        <dbReference type="ARBA" id="ARBA00023237"/>
    </source>
</evidence>
<dbReference type="Pfam" id="PF00691">
    <property type="entry name" value="OmpA"/>
    <property type="match status" value="1"/>
</dbReference>
<dbReference type="InterPro" id="IPR050330">
    <property type="entry name" value="Bact_OuterMem_StrucFunc"/>
</dbReference>
<evidence type="ECO:0000313" key="8">
    <source>
        <dbReference type="Proteomes" id="UP001596106"/>
    </source>
</evidence>
<keyword evidence="3" id="KW-0998">Cell outer membrane</keyword>
<dbReference type="EMBL" id="JBHSMA010000001">
    <property type="protein sequence ID" value="MFC5408213.1"/>
    <property type="molecule type" value="Genomic_DNA"/>
</dbReference>
<organism evidence="7 8">
    <name type="scientific">Larkinella bovis</name>
    <dbReference type="NCBI Taxonomy" id="683041"/>
    <lineage>
        <taxon>Bacteria</taxon>
        <taxon>Pseudomonadati</taxon>
        <taxon>Bacteroidota</taxon>
        <taxon>Cytophagia</taxon>
        <taxon>Cytophagales</taxon>
        <taxon>Spirosomataceae</taxon>
        <taxon>Larkinella</taxon>
    </lineage>
</organism>
<dbReference type="InterPro" id="IPR006664">
    <property type="entry name" value="OMP_bac"/>
</dbReference>
<dbReference type="PANTHER" id="PTHR30329:SF21">
    <property type="entry name" value="LIPOPROTEIN YIAD-RELATED"/>
    <property type="match status" value="1"/>
</dbReference>
<comment type="caution">
    <text evidence="7">The sequence shown here is derived from an EMBL/GenBank/DDBJ whole genome shotgun (WGS) entry which is preliminary data.</text>
</comment>
<gene>
    <name evidence="7" type="ORF">ACFPMF_02750</name>
</gene>
<evidence type="ECO:0000313" key="7">
    <source>
        <dbReference type="EMBL" id="MFC5408213.1"/>
    </source>
</evidence>
<dbReference type="RefSeq" id="WP_379840898.1">
    <property type="nucleotide sequence ID" value="NZ_JBHSMA010000001.1"/>
</dbReference>
<feature type="signal peptide" evidence="5">
    <location>
        <begin position="1"/>
        <end position="21"/>
    </location>
</feature>
<feature type="domain" description="OmpA-like" evidence="6">
    <location>
        <begin position="564"/>
        <end position="680"/>
    </location>
</feature>
<dbReference type="CDD" id="cd15482">
    <property type="entry name" value="Sialidase_non-viral"/>
    <property type="match status" value="1"/>
</dbReference>
<keyword evidence="5" id="KW-0732">Signal</keyword>
<evidence type="ECO:0000256" key="2">
    <source>
        <dbReference type="ARBA" id="ARBA00023136"/>
    </source>
</evidence>
<dbReference type="CDD" id="cd07185">
    <property type="entry name" value="OmpA_C-like"/>
    <property type="match status" value="1"/>
</dbReference>
<keyword evidence="8" id="KW-1185">Reference proteome</keyword>
<dbReference type="Proteomes" id="UP001596106">
    <property type="component" value="Unassembled WGS sequence"/>
</dbReference>
<comment type="subcellular location">
    <subcellularLocation>
        <location evidence="1">Cell outer membrane</location>
    </subcellularLocation>
</comment>
<dbReference type="InterPro" id="IPR011659">
    <property type="entry name" value="WD40"/>
</dbReference>
<dbReference type="Gene3D" id="2.60.40.1120">
    <property type="entry name" value="Carboxypeptidase-like, regulatory domain"/>
    <property type="match status" value="1"/>
</dbReference>
<feature type="chain" id="PRO_5046242309" evidence="5">
    <location>
        <begin position="22"/>
        <end position="680"/>
    </location>
</feature>
<dbReference type="Pfam" id="PF07676">
    <property type="entry name" value="PD40"/>
    <property type="match status" value="2"/>
</dbReference>
<proteinExistence type="predicted"/>
<evidence type="ECO:0000256" key="5">
    <source>
        <dbReference type="SAM" id="SignalP"/>
    </source>
</evidence>
<keyword evidence="2 4" id="KW-0472">Membrane</keyword>
<reference evidence="8" key="1">
    <citation type="journal article" date="2019" name="Int. J. Syst. Evol. Microbiol.">
        <title>The Global Catalogue of Microorganisms (GCM) 10K type strain sequencing project: providing services to taxonomists for standard genome sequencing and annotation.</title>
        <authorList>
            <consortium name="The Broad Institute Genomics Platform"/>
            <consortium name="The Broad Institute Genome Sequencing Center for Infectious Disease"/>
            <person name="Wu L."/>
            <person name="Ma J."/>
        </authorList>
    </citation>
    <scope>NUCLEOTIDE SEQUENCE [LARGE SCALE GENOMIC DNA]</scope>
    <source>
        <strain evidence="8">CCUG 55250</strain>
    </source>
</reference>
<evidence type="ECO:0000259" key="6">
    <source>
        <dbReference type="PROSITE" id="PS51123"/>
    </source>
</evidence>
<sequence>MNRRLFVAFGFLLLSNQSVWGQSVLWASAVVGFSSEGRGEAYSQQYRANQILGKPNRMPQVGDNPCAWSPLYPDGPNEEWITVRFSETIPIRQIAIFQSGNPGAITQVLIVDGSGREIPVFSTAKTAASVSTSETSPPLLHIFPTETALSTNTVKVILSPGKVKGPNQIDAIGISGDSQPITTSINVYKDIPKDLVKENIGARVNSRGQEVAPVISPDGKTLYFTRGQHERNMGDPRNQDVWYSTLQPNGEWGNAVNIGPPINTPADNAISGMSPDGRTLYLINVYKPDGSVTYGLSKSTLGKNGWSFPTEVVINNNHNLHKNAYTEYAIVPDGKTIILSVQRRNSIGDKDLYVSFLQPNQTWSEPVSLGPVINTAEYEGAPFIASDSRTLYFTSAGHPEYGNGDIFVSRRLDDTWTNWSEPENLGPTINTPEWDGYFTIPATGDYAYFSSIQNSMGGEDIFRLKLYPAIKPDPVAIVSGQVIDATTRKPVAAEVISALAPDNKEHSHINYDPDTGDFKLLLPTEKSYNLTAKREGYFPTTELLDLSKDKRFREIRKNLVLNPIKTGQRVVLHDVLFEQSKAVLLAGSSAELDRVASMLNAYPTMVIQVDGHTDNQGVWDLNMKLSQDRVRVVKEYLLEKGIADNRIQTKAWGPSKPIASNETEEKRRLNRRVEFTILKM</sequence>
<dbReference type="InterPro" id="IPR006665">
    <property type="entry name" value="OmpA-like"/>
</dbReference>